<sequence>MEHQFELPVIYKGKELLFNGRLATFSYGYKLSVNIHDTDVVFERDDQGNLRAILPNIHDASPAFPIEKELIEAIIEVFNELQVL</sequence>
<comment type="caution">
    <text evidence="1">The sequence shown here is derived from an EMBL/GenBank/DDBJ whole genome shotgun (WGS) entry which is preliminary data.</text>
</comment>
<protein>
    <submittedName>
        <fullName evidence="1">Uncharacterized protein</fullName>
    </submittedName>
</protein>
<gene>
    <name evidence="1" type="ORF">DRF59_10835</name>
</gene>
<reference evidence="1 2" key="1">
    <citation type="journal article" date="2007" name="Int. J. Syst. Evol. Microbiol.">
        <title>Chryseobacterium flavum sp. nov., isolated from polluted soil.</title>
        <authorList>
            <person name="Zhou Y."/>
            <person name="Dong J."/>
            <person name="Wang X."/>
            <person name="Huang X."/>
            <person name="Zhang K.Y."/>
            <person name="Zhang Y.Q."/>
            <person name="Guo Y.F."/>
            <person name="Lai R."/>
            <person name="Li W.J."/>
        </authorList>
    </citation>
    <scope>NUCLEOTIDE SEQUENCE [LARGE SCALE GENOMIC DNA]</scope>
    <source>
        <strain evidence="1 2">KCTC 12877</strain>
    </source>
</reference>
<dbReference type="RefSeq" id="WP_115959557.1">
    <property type="nucleotide sequence ID" value="NZ_CBCRVL010000009.1"/>
</dbReference>
<proteinExistence type="predicted"/>
<dbReference type="OrthoDB" id="675660at2"/>
<name>A0A3D9CM42_9FLAO</name>
<keyword evidence="2" id="KW-1185">Reference proteome</keyword>
<evidence type="ECO:0000313" key="1">
    <source>
        <dbReference type="EMBL" id="REC66802.1"/>
    </source>
</evidence>
<dbReference type="EMBL" id="QNUE01000007">
    <property type="protein sequence ID" value="REC66802.1"/>
    <property type="molecule type" value="Genomic_DNA"/>
</dbReference>
<accession>A0A3D9CM42</accession>
<dbReference type="AlphaFoldDB" id="A0A3D9CM42"/>
<evidence type="ECO:0000313" key="2">
    <source>
        <dbReference type="Proteomes" id="UP000256769"/>
    </source>
</evidence>
<dbReference type="Proteomes" id="UP000256769">
    <property type="component" value="Unassembled WGS sequence"/>
</dbReference>
<organism evidence="1 2">
    <name type="scientific">Chryseobacterium flavum</name>
    <dbReference type="NCBI Taxonomy" id="415851"/>
    <lineage>
        <taxon>Bacteria</taxon>
        <taxon>Pseudomonadati</taxon>
        <taxon>Bacteroidota</taxon>
        <taxon>Flavobacteriia</taxon>
        <taxon>Flavobacteriales</taxon>
        <taxon>Weeksellaceae</taxon>
        <taxon>Chryseobacterium group</taxon>
        <taxon>Chryseobacterium</taxon>
    </lineage>
</organism>